<reference evidence="3" key="1">
    <citation type="submission" date="2013-10" db="EMBL/GenBank/DDBJ databases">
        <title>Genome sequencing of Onchocerca volvulus.</title>
        <authorList>
            <person name="Cotton J."/>
            <person name="Tsai J."/>
            <person name="Stanley E."/>
            <person name="Tracey A."/>
            <person name="Holroyd N."/>
            <person name="Lustigman S."/>
            <person name="Berriman M."/>
        </authorList>
    </citation>
    <scope>NUCLEOTIDE SEQUENCE</scope>
</reference>
<evidence type="ECO:0000313" key="2">
    <source>
        <dbReference type="EnsemblMetazoa" id="OVOC3868.1"/>
    </source>
</evidence>
<dbReference type="Proteomes" id="UP000024404">
    <property type="component" value="Unassembled WGS sequence"/>
</dbReference>
<keyword evidence="3" id="KW-1185">Reference proteome</keyword>
<accession>A0A8R1TS02</accession>
<keyword evidence="1" id="KW-0472">Membrane</keyword>
<dbReference type="EMBL" id="CMVM020000122">
    <property type="status" value="NOT_ANNOTATED_CDS"/>
    <property type="molecule type" value="Genomic_DNA"/>
</dbReference>
<dbReference type="EnsemblMetazoa" id="OVOC3868.1">
    <property type="protein sequence ID" value="OVOC3868.1"/>
    <property type="gene ID" value="WBGene00240677"/>
</dbReference>
<keyword evidence="1" id="KW-1133">Transmembrane helix</keyword>
<evidence type="ECO:0000313" key="3">
    <source>
        <dbReference type="Proteomes" id="UP000024404"/>
    </source>
</evidence>
<evidence type="ECO:0000256" key="1">
    <source>
        <dbReference type="SAM" id="Phobius"/>
    </source>
</evidence>
<reference evidence="2" key="2">
    <citation type="submission" date="2022-06" db="UniProtKB">
        <authorList>
            <consortium name="EnsemblMetazoa"/>
        </authorList>
    </citation>
    <scope>IDENTIFICATION</scope>
</reference>
<organism evidence="2 3">
    <name type="scientific">Onchocerca volvulus</name>
    <dbReference type="NCBI Taxonomy" id="6282"/>
    <lineage>
        <taxon>Eukaryota</taxon>
        <taxon>Metazoa</taxon>
        <taxon>Ecdysozoa</taxon>
        <taxon>Nematoda</taxon>
        <taxon>Chromadorea</taxon>
        <taxon>Rhabditida</taxon>
        <taxon>Spirurina</taxon>
        <taxon>Spiruromorpha</taxon>
        <taxon>Filarioidea</taxon>
        <taxon>Onchocercidae</taxon>
        <taxon>Onchocerca</taxon>
    </lineage>
</organism>
<name>A0A8R1TS02_ONCVO</name>
<dbReference type="AlphaFoldDB" id="A0A8R1TS02"/>
<proteinExistence type="predicted"/>
<protein>
    <submittedName>
        <fullName evidence="2">Uncharacterized protein</fullName>
    </submittedName>
</protein>
<keyword evidence="1" id="KW-0812">Transmembrane</keyword>
<feature type="transmembrane region" description="Helical" evidence="1">
    <location>
        <begin position="22"/>
        <end position="42"/>
    </location>
</feature>
<sequence>MCGSGYKCGCVGASMFIVYMHARVRVCVCVCMCMHVCMYVYYRQAKYDEGFMRSLLPDDYYPGIGGHQSEAANDLLGSIRKVLGYDRMETVTRLRRVAYGFDCIVGYAECRCSEVLGYCVAVFVVMGAGR</sequence>